<evidence type="ECO:0000313" key="4">
    <source>
        <dbReference type="Proteomes" id="UP001500454"/>
    </source>
</evidence>
<comment type="caution">
    <text evidence="3">The sequence shown here is derived from an EMBL/GenBank/DDBJ whole genome shotgun (WGS) entry which is preliminary data.</text>
</comment>
<evidence type="ECO:0000256" key="1">
    <source>
        <dbReference type="SAM" id="MobiDB-lite"/>
    </source>
</evidence>
<feature type="region of interest" description="Disordered" evidence="1">
    <location>
        <begin position="79"/>
        <end position="155"/>
    </location>
</feature>
<evidence type="ECO:0008006" key="5">
    <source>
        <dbReference type="Google" id="ProtNLM"/>
    </source>
</evidence>
<organism evidence="3 4">
    <name type="scientific">Hymenobacter koreensis</name>
    <dbReference type="NCBI Taxonomy" id="1084523"/>
    <lineage>
        <taxon>Bacteria</taxon>
        <taxon>Pseudomonadati</taxon>
        <taxon>Bacteroidota</taxon>
        <taxon>Cytophagia</taxon>
        <taxon>Cytophagales</taxon>
        <taxon>Hymenobacteraceae</taxon>
        <taxon>Hymenobacter</taxon>
    </lineage>
</organism>
<evidence type="ECO:0000313" key="3">
    <source>
        <dbReference type="EMBL" id="GAA4377822.1"/>
    </source>
</evidence>
<keyword evidence="4" id="KW-1185">Reference proteome</keyword>
<sequence>MVYLLLALLFIALPGTRDSVQSMFGGERADFWFTMTVIGTVLLLLELLVENVNSVAMRRDITRHESKVNELKAKLYDHQIDQRDRDVRPGNTTAVPSTYAHSAPTFTPPAPAPGSIPRTGTSVPPPSAVDLPPSAVPPTTTPYPNEPYPNDPPRV</sequence>
<feature type="compositionally biased region" description="Basic and acidic residues" evidence="1">
    <location>
        <begin position="79"/>
        <end position="88"/>
    </location>
</feature>
<feature type="compositionally biased region" description="Pro residues" evidence="1">
    <location>
        <begin position="134"/>
        <end position="155"/>
    </location>
</feature>
<feature type="compositionally biased region" description="Polar residues" evidence="1">
    <location>
        <begin position="90"/>
        <end position="100"/>
    </location>
</feature>
<proteinExistence type="predicted"/>
<feature type="transmembrane region" description="Helical" evidence="2">
    <location>
        <begin position="29"/>
        <end position="49"/>
    </location>
</feature>
<gene>
    <name evidence="3" type="ORF">GCM10023186_13390</name>
</gene>
<dbReference type="Proteomes" id="UP001500454">
    <property type="component" value="Unassembled WGS sequence"/>
</dbReference>
<reference evidence="4" key="1">
    <citation type="journal article" date="2019" name="Int. J. Syst. Evol. Microbiol.">
        <title>The Global Catalogue of Microorganisms (GCM) 10K type strain sequencing project: providing services to taxonomists for standard genome sequencing and annotation.</title>
        <authorList>
            <consortium name="The Broad Institute Genomics Platform"/>
            <consortium name="The Broad Institute Genome Sequencing Center for Infectious Disease"/>
            <person name="Wu L."/>
            <person name="Ma J."/>
        </authorList>
    </citation>
    <scope>NUCLEOTIDE SEQUENCE [LARGE SCALE GENOMIC DNA]</scope>
    <source>
        <strain evidence="4">JCM 17924</strain>
    </source>
</reference>
<dbReference type="EMBL" id="BAABHA010000002">
    <property type="protein sequence ID" value="GAA4377822.1"/>
    <property type="molecule type" value="Genomic_DNA"/>
</dbReference>
<accession>A0ABP8IWW1</accession>
<keyword evidence="2" id="KW-0812">Transmembrane</keyword>
<protein>
    <recommendedName>
        <fullName evidence="5">DUF1049 domain-containing protein</fullName>
    </recommendedName>
</protein>
<evidence type="ECO:0000256" key="2">
    <source>
        <dbReference type="SAM" id="Phobius"/>
    </source>
</evidence>
<name>A0ABP8IWW1_9BACT</name>
<keyword evidence="2" id="KW-1133">Transmembrane helix</keyword>
<keyword evidence="2" id="KW-0472">Membrane</keyword>